<protein>
    <submittedName>
        <fullName evidence="3">Penta-phosphate guanosine-3'-pyrophosphohydrolase</fullName>
    </submittedName>
</protein>
<dbReference type="SMART" id="SM00954">
    <property type="entry name" value="RelA_SpoT"/>
    <property type="match status" value="1"/>
</dbReference>
<dbReference type="Pfam" id="PF02824">
    <property type="entry name" value="TGS"/>
    <property type="match status" value="1"/>
</dbReference>
<dbReference type="EMBL" id="NXLT01000002">
    <property type="protein sequence ID" value="RDU67955.1"/>
    <property type="molecule type" value="Genomic_DNA"/>
</dbReference>
<keyword evidence="3" id="KW-0378">Hydrolase</keyword>
<dbReference type="PROSITE" id="PS51880">
    <property type="entry name" value="TGS"/>
    <property type="match status" value="1"/>
</dbReference>
<dbReference type="SUPFAM" id="SSF81301">
    <property type="entry name" value="Nucleotidyltransferase"/>
    <property type="match status" value="1"/>
</dbReference>
<dbReference type="InterPro" id="IPR012675">
    <property type="entry name" value="Beta-grasp_dom_sf"/>
</dbReference>
<dbReference type="AlphaFoldDB" id="A0A3D8ISR7"/>
<dbReference type="GO" id="GO:0008728">
    <property type="term" value="F:GTP diphosphokinase activity"/>
    <property type="evidence" value="ECO:0007669"/>
    <property type="project" value="TreeGrafter"/>
</dbReference>
<evidence type="ECO:0000313" key="3">
    <source>
        <dbReference type="EMBL" id="RDU67955.1"/>
    </source>
</evidence>
<dbReference type="Gene3D" id="3.30.460.10">
    <property type="entry name" value="Beta Polymerase, domain 2"/>
    <property type="match status" value="1"/>
</dbReference>
<dbReference type="Gene3D" id="1.10.3210.10">
    <property type="entry name" value="Hypothetical protein af1432"/>
    <property type="match status" value="1"/>
</dbReference>
<comment type="function">
    <text evidence="1">In eubacteria ppGpp (guanosine 3'-diphosphate 5'-diphosphate) is a mediator of the stringent response that coordinates a variety of cellular activities in response to changes in nutritional abundance.</text>
</comment>
<evidence type="ECO:0000313" key="4">
    <source>
        <dbReference type="Proteomes" id="UP000256514"/>
    </source>
</evidence>
<dbReference type="GO" id="GO:0008893">
    <property type="term" value="F:guanosine-3',5'-bis(diphosphate) 3'-diphosphatase activity"/>
    <property type="evidence" value="ECO:0007669"/>
    <property type="project" value="TreeGrafter"/>
</dbReference>
<dbReference type="Pfam" id="PF04607">
    <property type="entry name" value="RelA_SpoT"/>
    <property type="match status" value="1"/>
</dbReference>
<proteinExistence type="inferred from homology"/>
<dbReference type="SUPFAM" id="SSF109604">
    <property type="entry name" value="HD-domain/PDEase-like"/>
    <property type="match status" value="1"/>
</dbReference>
<sequence>MSFFSRIGEIDTIESATQTLQELTNITPTIQKAISCATHYHQGQFRKSGIPYIIHPMCVACIVAFYGGDETMVCAALLHDAVEDTQCSLEFVQAEFGWDVAHLVDALTKIVEIRKEEFGGSYDKKLVASALSFRKMLLISIQDIRAFVIKICDRMHNMLTLDALPHYKQVRIAEETLVVYAPIAHRLGISSLKSELEDRCFYYLFPKEYEQIDTYIKTHYQSISLKLSSFTDSVRTLLQRNGFSEGDFEIEYRIKRYYSIYLKMQRKGVAIDEILDLLAVRILVKTPLECYKALGILHLNLKPVVSRLKDYIAIPKENGYQTIHTTIFDKSSIFEVQIRTFDMHKTAQYGIAAHWKYKSGGREPSLSWVQNLQHQESSIEEFYELVKNDLYREDLVVFSPAGDTYSLPVGALVLDFAYAIHTDVGNRAVGAYVNHQKVSLLQPLKNSDIVRIVVANDDEVIKPRCSWIDALKTSKAKSQLKLQCHARLKEVDRRAAINILATMFERTPKAIEEFLQQQNLDSEVYKVMRDRGFFKNIKNHARDFYQKRRVFFGLFKSNRFKVRQIKLDNIVAFSNFAISEAIFDYCCHPKYGDGILAIKNGTKLYIHHKLCSRIESDMANGVDMVFVQWLENQKYNYKILVALEDKKGAIARFLTTLAKYQCRVIRVNYDRMNNEFASLCEVYTQSIDNDIKPLKNAIEQQYKIIEFSALKDAYS</sequence>
<keyword evidence="4" id="KW-1185">Reference proteome</keyword>
<dbReference type="GO" id="GO:0015969">
    <property type="term" value="P:guanosine tetraphosphate metabolic process"/>
    <property type="evidence" value="ECO:0007669"/>
    <property type="project" value="InterPro"/>
</dbReference>
<dbReference type="InterPro" id="IPR004811">
    <property type="entry name" value="RelA/Spo_fam"/>
</dbReference>
<accession>A0A3D8ISR7</accession>
<dbReference type="InterPro" id="IPR003607">
    <property type="entry name" value="HD/PDEase_dom"/>
</dbReference>
<dbReference type="CDD" id="cd01668">
    <property type="entry name" value="TGS_RSH"/>
    <property type="match status" value="1"/>
</dbReference>
<feature type="domain" description="TGS" evidence="2">
    <location>
        <begin position="392"/>
        <end position="454"/>
    </location>
</feature>
<dbReference type="OrthoDB" id="9805041at2"/>
<dbReference type="InterPro" id="IPR043519">
    <property type="entry name" value="NT_sf"/>
</dbReference>
<dbReference type="FunFam" id="3.10.20.30:FF:000002">
    <property type="entry name" value="GTP pyrophosphokinase (RelA/SpoT)"/>
    <property type="match status" value="1"/>
</dbReference>
<dbReference type="Pfam" id="PF13328">
    <property type="entry name" value="HD_4"/>
    <property type="match status" value="1"/>
</dbReference>
<gene>
    <name evidence="3" type="ORF">CQA54_03270</name>
</gene>
<dbReference type="InterPro" id="IPR004095">
    <property type="entry name" value="TGS"/>
</dbReference>
<dbReference type="SUPFAM" id="SSF81271">
    <property type="entry name" value="TGS-like"/>
    <property type="match status" value="1"/>
</dbReference>
<evidence type="ECO:0000256" key="1">
    <source>
        <dbReference type="RuleBase" id="RU003847"/>
    </source>
</evidence>
<dbReference type="InterPro" id="IPR045865">
    <property type="entry name" value="ACT-like_dom_sf"/>
</dbReference>
<dbReference type="SMART" id="SM00471">
    <property type="entry name" value="HDc"/>
    <property type="match status" value="1"/>
</dbReference>
<dbReference type="PANTHER" id="PTHR21262">
    <property type="entry name" value="GUANOSINE-3',5'-BIS DIPHOSPHATE 3'-PYROPHOSPHOHYDROLASE"/>
    <property type="match status" value="1"/>
</dbReference>
<organism evidence="3 4">
    <name type="scientific">Helicobacter equorum</name>
    <dbReference type="NCBI Taxonomy" id="361872"/>
    <lineage>
        <taxon>Bacteria</taxon>
        <taxon>Pseudomonadati</taxon>
        <taxon>Campylobacterota</taxon>
        <taxon>Epsilonproteobacteria</taxon>
        <taxon>Campylobacterales</taxon>
        <taxon>Helicobacteraceae</taxon>
        <taxon>Helicobacter</taxon>
    </lineage>
</organism>
<dbReference type="Gene3D" id="3.10.20.30">
    <property type="match status" value="1"/>
</dbReference>
<comment type="caution">
    <text evidence="3">The sequence shown here is derived from an EMBL/GenBank/DDBJ whole genome shotgun (WGS) entry which is preliminary data.</text>
</comment>
<dbReference type="GO" id="GO:0042594">
    <property type="term" value="P:response to starvation"/>
    <property type="evidence" value="ECO:0007669"/>
    <property type="project" value="TreeGrafter"/>
</dbReference>
<dbReference type="InterPro" id="IPR012676">
    <property type="entry name" value="TGS-like"/>
</dbReference>
<name>A0A3D8ISR7_9HELI</name>
<dbReference type="Proteomes" id="UP000256514">
    <property type="component" value="Unassembled WGS sequence"/>
</dbReference>
<dbReference type="CDD" id="cd05399">
    <property type="entry name" value="NT_Rel-Spo_like"/>
    <property type="match status" value="1"/>
</dbReference>
<dbReference type="PANTHER" id="PTHR21262:SF36">
    <property type="entry name" value="BIFUNCTIONAL (P)PPGPP SYNTHASE_HYDROLASE SPOT"/>
    <property type="match status" value="1"/>
</dbReference>
<evidence type="ECO:0000259" key="2">
    <source>
        <dbReference type="PROSITE" id="PS51880"/>
    </source>
</evidence>
<dbReference type="FunFam" id="1.10.3210.10:FF:000001">
    <property type="entry name" value="GTP pyrophosphokinase RelA"/>
    <property type="match status" value="1"/>
</dbReference>
<comment type="similarity">
    <text evidence="1">Belongs to the relA/spoT family.</text>
</comment>
<dbReference type="NCBIfam" id="TIGR00691">
    <property type="entry name" value="spoT_relA"/>
    <property type="match status" value="1"/>
</dbReference>
<dbReference type="InterPro" id="IPR007685">
    <property type="entry name" value="RelA_SpoT"/>
</dbReference>
<dbReference type="GO" id="GO:0005886">
    <property type="term" value="C:plasma membrane"/>
    <property type="evidence" value="ECO:0007669"/>
    <property type="project" value="TreeGrafter"/>
</dbReference>
<dbReference type="InterPro" id="IPR033655">
    <property type="entry name" value="TGS_RelA/SpoT"/>
</dbReference>
<reference evidence="3 4" key="1">
    <citation type="submission" date="2018-04" db="EMBL/GenBank/DDBJ databases">
        <title>Novel Campyloabacter and Helicobacter Species and Strains.</title>
        <authorList>
            <person name="Mannion A.J."/>
            <person name="Shen Z."/>
            <person name="Fox J.G."/>
        </authorList>
    </citation>
    <scope>NUCLEOTIDE SEQUENCE [LARGE SCALE GENOMIC DNA]</scope>
    <source>
        <strain evidence="3 4">MIT 12-6600</strain>
    </source>
</reference>
<dbReference type="SUPFAM" id="SSF55021">
    <property type="entry name" value="ACT-like"/>
    <property type="match status" value="1"/>
</dbReference>
<dbReference type="RefSeq" id="WP_115570761.1">
    <property type="nucleotide sequence ID" value="NZ_NXLT01000002.1"/>
</dbReference>
<dbReference type="CDD" id="cd00077">
    <property type="entry name" value="HDc"/>
    <property type="match status" value="1"/>
</dbReference>